<protein>
    <recommendedName>
        <fullName evidence="4">EpsG family protein</fullName>
    </recommendedName>
</protein>
<feature type="transmembrane region" description="Helical" evidence="1">
    <location>
        <begin position="128"/>
        <end position="150"/>
    </location>
</feature>
<dbReference type="RefSeq" id="WP_045054648.1">
    <property type="nucleotide sequence ID" value="NZ_CAWMDP010000042.1"/>
</dbReference>
<dbReference type="OrthoDB" id="10009609at2"/>
<sequence length="373" mass="42583">MTIKPDILFILIEFAYLIIFLTFEFTNFSFLVGIAYVLAGFKFSIAATASSDMLAYNKVYDGIASFGAEATFRRQGYTMEGSFLNLLYIVKLLHIPLIVFHIIIVILFLLSVNFLCQALVSKNQATRIALLFGFFPVGGELCFYLLRQLLSTSLVFTSLGFLYRDKLTKAFVIFSSSVLFHSSAILYTPFFIAKLIKNNILKITLIMLIYGAYIFLISNTDVGGQLISSLTGESSIYSSKYRINTLADYTVAQGQRRADIGVITAVMLSYFALMVTFKINAIQKSKLWLYHSFTFIFTVFYILLNWLEIFWISSRVNFISDMLLFTSNIFLSMEFSFKHKDKLIFSTLAVALFWISTYVIIKNYETNGVLFRI</sequence>
<comment type="caution">
    <text evidence="2">The sequence shown here is derived from an EMBL/GenBank/DDBJ whole genome shotgun (WGS) entry which is preliminary data.</text>
</comment>
<evidence type="ECO:0000313" key="2">
    <source>
        <dbReference type="EMBL" id="KJH71841.1"/>
    </source>
</evidence>
<keyword evidence="1" id="KW-0472">Membrane</keyword>
<dbReference type="Proteomes" id="UP000032452">
    <property type="component" value="Unassembled WGS sequence"/>
</dbReference>
<dbReference type="AlphaFoldDB" id="A0A0D8ZXA7"/>
<dbReference type="InterPro" id="IPR049458">
    <property type="entry name" value="EpsG-like"/>
</dbReference>
<feature type="transmembrane region" description="Helical" evidence="1">
    <location>
        <begin position="170"/>
        <end position="193"/>
    </location>
</feature>
<name>A0A0D8ZXA7_9CYAN</name>
<evidence type="ECO:0008006" key="4">
    <source>
        <dbReference type="Google" id="ProtNLM"/>
    </source>
</evidence>
<dbReference type="EMBL" id="JYON01000009">
    <property type="protein sequence ID" value="KJH71841.1"/>
    <property type="molecule type" value="Genomic_DNA"/>
</dbReference>
<gene>
    <name evidence="2" type="ORF">UH38_10705</name>
</gene>
<feature type="transmembrane region" description="Helical" evidence="1">
    <location>
        <begin position="260"/>
        <end position="280"/>
    </location>
</feature>
<organism evidence="2 3">
    <name type="scientific">Aliterella atlantica CENA595</name>
    <dbReference type="NCBI Taxonomy" id="1618023"/>
    <lineage>
        <taxon>Bacteria</taxon>
        <taxon>Bacillati</taxon>
        <taxon>Cyanobacteriota</taxon>
        <taxon>Cyanophyceae</taxon>
        <taxon>Chroococcidiopsidales</taxon>
        <taxon>Aliterellaceae</taxon>
        <taxon>Aliterella</taxon>
    </lineage>
</organism>
<dbReference type="STRING" id="1618023.UH38_10705"/>
<feature type="transmembrane region" description="Helical" evidence="1">
    <location>
        <begin position="93"/>
        <end position="116"/>
    </location>
</feature>
<feature type="transmembrane region" description="Helical" evidence="1">
    <location>
        <begin position="6"/>
        <end position="23"/>
    </location>
</feature>
<reference evidence="2 3" key="1">
    <citation type="submission" date="2015-02" db="EMBL/GenBank/DDBJ databases">
        <title>Draft genome of a novel marine cyanobacterium (Chroococcales) isolated from South Atlantic Ocean.</title>
        <authorList>
            <person name="Rigonato J."/>
            <person name="Alvarenga D.O."/>
            <person name="Branco L.H."/>
            <person name="Varani A.M."/>
            <person name="Brandini F.P."/>
            <person name="Fiore M.F."/>
        </authorList>
    </citation>
    <scope>NUCLEOTIDE SEQUENCE [LARGE SCALE GENOMIC DNA]</scope>
    <source>
        <strain evidence="2 3">CENA595</strain>
    </source>
</reference>
<evidence type="ECO:0000256" key="1">
    <source>
        <dbReference type="SAM" id="Phobius"/>
    </source>
</evidence>
<dbReference type="Pfam" id="PF14897">
    <property type="entry name" value="EpsG"/>
    <property type="match status" value="1"/>
</dbReference>
<accession>A0A0D8ZXA7</accession>
<keyword evidence="1" id="KW-1133">Transmembrane helix</keyword>
<keyword evidence="3" id="KW-1185">Reference proteome</keyword>
<evidence type="ECO:0000313" key="3">
    <source>
        <dbReference type="Proteomes" id="UP000032452"/>
    </source>
</evidence>
<feature type="transmembrane region" description="Helical" evidence="1">
    <location>
        <begin position="200"/>
        <end position="218"/>
    </location>
</feature>
<feature type="transmembrane region" description="Helical" evidence="1">
    <location>
        <begin position="343"/>
        <end position="361"/>
    </location>
</feature>
<proteinExistence type="predicted"/>
<keyword evidence="1" id="KW-0812">Transmembrane</keyword>
<feature type="transmembrane region" description="Helical" evidence="1">
    <location>
        <begin position="287"/>
        <end position="304"/>
    </location>
</feature>